<evidence type="ECO:0000313" key="1">
    <source>
        <dbReference type="EMBL" id="GFF44850.1"/>
    </source>
</evidence>
<proteinExistence type="predicted"/>
<evidence type="ECO:0000313" key="2">
    <source>
        <dbReference type="Proteomes" id="UP000465221"/>
    </source>
</evidence>
<organism evidence="1 2">
    <name type="scientific">Aspergillus udagawae</name>
    <dbReference type="NCBI Taxonomy" id="91492"/>
    <lineage>
        <taxon>Eukaryota</taxon>
        <taxon>Fungi</taxon>
        <taxon>Dikarya</taxon>
        <taxon>Ascomycota</taxon>
        <taxon>Pezizomycotina</taxon>
        <taxon>Eurotiomycetes</taxon>
        <taxon>Eurotiomycetidae</taxon>
        <taxon>Eurotiales</taxon>
        <taxon>Aspergillaceae</taxon>
        <taxon>Aspergillus</taxon>
        <taxon>Aspergillus subgen. Fumigati</taxon>
    </lineage>
</organism>
<dbReference type="AlphaFoldDB" id="A0A8H3S0K8"/>
<comment type="caution">
    <text evidence="1">The sequence shown here is derived from an EMBL/GenBank/DDBJ whole genome shotgun (WGS) entry which is preliminary data.</text>
</comment>
<sequence>MTSKPERVVEADGITPEQNRHALSFAFGRRGSSLRTRLSSSVSPSHWLCSTETSAQETSARAFDQWNELSGYKLYVTPRNPAREKKIRFIELEHPWEQSDAATLENVVY</sequence>
<reference evidence="1 2" key="1">
    <citation type="submission" date="2020-01" db="EMBL/GenBank/DDBJ databases">
        <title>Draft genome sequence of Aspergillus udagawae IFM 46972.</title>
        <authorList>
            <person name="Takahashi H."/>
            <person name="Yaguchi T."/>
        </authorList>
    </citation>
    <scope>NUCLEOTIDE SEQUENCE [LARGE SCALE GENOMIC DNA]</scope>
    <source>
        <strain evidence="1 2">IFM 46972</strain>
    </source>
</reference>
<gene>
    <name evidence="1" type="ORF">IFM46972_07651</name>
</gene>
<name>A0A8H3S0K8_9EURO</name>
<protein>
    <submittedName>
        <fullName evidence="1">Uncharacterized protein</fullName>
    </submittedName>
</protein>
<dbReference type="Proteomes" id="UP000465221">
    <property type="component" value="Unassembled WGS sequence"/>
</dbReference>
<dbReference type="EMBL" id="BLKC01000059">
    <property type="protein sequence ID" value="GFF44850.1"/>
    <property type="molecule type" value="Genomic_DNA"/>
</dbReference>
<accession>A0A8H3S0K8</accession>